<evidence type="ECO:0000256" key="1">
    <source>
        <dbReference type="ARBA" id="ARBA00001933"/>
    </source>
</evidence>
<keyword evidence="3" id="KW-0663">Pyridoxal phosphate</keyword>
<dbReference type="AlphaFoldDB" id="A0A8H7UD10"/>
<dbReference type="InterPro" id="IPR001926">
    <property type="entry name" value="TrpB-like_PALP"/>
</dbReference>
<dbReference type="EMBL" id="JAEPQZ010000011">
    <property type="protein sequence ID" value="KAG2175418.1"/>
    <property type="molecule type" value="Genomic_DNA"/>
</dbReference>
<keyword evidence="4" id="KW-0129">CBS domain</keyword>
<dbReference type="GO" id="GO:0009069">
    <property type="term" value="P:serine family amino acid metabolic process"/>
    <property type="evidence" value="ECO:0007669"/>
    <property type="project" value="UniProtKB-ARBA"/>
</dbReference>
<evidence type="ECO:0000259" key="5">
    <source>
        <dbReference type="PROSITE" id="PS51371"/>
    </source>
</evidence>
<feature type="domain" description="CBS" evidence="5">
    <location>
        <begin position="354"/>
        <end position="413"/>
    </location>
</feature>
<dbReference type="FunFam" id="3.40.50.1100:FF:000118">
    <property type="entry name" value="Related to CYS4-cystathionine beta-synthase"/>
    <property type="match status" value="1"/>
</dbReference>
<comment type="caution">
    <text evidence="6">The sequence shown here is derived from an EMBL/GenBank/DDBJ whole genome shotgun (WGS) entry which is preliminary data.</text>
</comment>
<dbReference type="SUPFAM" id="SSF54631">
    <property type="entry name" value="CBS-domain pair"/>
    <property type="match status" value="1"/>
</dbReference>
<dbReference type="InterPro" id="IPR050214">
    <property type="entry name" value="Cys_Synth/Cystath_Beta-Synth"/>
</dbReference>
<evidence type="ECO:0000256" key="3">
    <source>
        <dbReference type="ARBA" id="ARBA00022898"/>
    </source>
</evidence>
<dbReference type="SUPFAM" id="SSF53686">
    <property type="entry name" value="Tryptophan synthase beta subunit-like PLP-dependent enzymes"/>
    <property type="match status" value="1"/>
</dbReference>
<dbReference type="Proteomes" id="UP000654370">
    <property type="component" value="Unassembled WGS sequence"/>
</dbReference>
<organism evidence="6 7">
    <name type="scientific">Mortierella isabellina</name>
    <name type="common">Filamentous fungus</name>
    <name type="synonym">Umbelopsis isabellina</name>
    <dbReference type="NCBI Taxonomy" id="91625"/>
    <lineage>
        <taxon>Eukaryota</taxon>
        <taxon>Fungi</taxon>
        <taxon>Fungi incertae sedis</taxon>
        <taxon>Mucoromycota</taxon>
        <taxon>Mucoromycotina</taxon>
        <taxon>Umbelopsidomycetes</taxon>
        <taxon>Umbelopsidales</taxon>
        <taxon>Umbelopsidaceae</taxon>
        <taxon>Umbelopsis</taxon>
    </lineage>
</organism>
<dbReference type="Gene3D" id="3.10.580.10">
    <property type="entry name" value="CBS-domain"/>
    <property type="match status" value="1"/>
</dbReference>
<evidence type="ECO:0000256" key="4">
    <source>
        <dbReference type="PROSITE-ProRule" id="PRU00703"/>
    </source>
</evidence>
<proteinExistence type="inferred from homology"/>
<dbReference type="PROSITE" id="PS51371">
    <property type="entry name" value="CBS"/>
    <property type="match status" value="1"/>
</dbReference>
<dbReference type="CDD" id="cd01561">
    <property type="entry name" value="CBS_like"/>
    <property type="match status" value="1"/>
</dbReference>
<protein>
    <recommendedName>
        <fullName evidence="5">CBS domain-containing protein</fullName>
    </recommendedName>
</protein>
<accession>A0A8H7UD10</accession>
<evidence type="ECO:0000313" key="7">
    <source>
        <dbReference type="Proteomes" id="UP000654370"/>
    </source>
</evidence>
<keyword evidence="7" id="KW-1185">Reference proteome</keyword>
<evidence type="ECO:0000313" key="6">
    <source>
        <dbReference type="EMBL" id="KAG2175418.1"/>
    </source>
</evidence>
<reference evidence="6" key="1">
    <citation type="submission" date="2020-12" db="EMBL/GenBank/DDBJ databases">
        <title>Metabolic potential, ecology and presence of endohyphal bacteria is reflected in genomic diversity of Mucoromycotina.</title>
        <authorList>
            <person name="Muszewska A."/>
            <person name="Okrasinska A."/>
            <person name="Steczkiewicz K."/>
            <person name="Drgas O."/>
            <person name="Orlowska M."/>
            <person name="Perlinska-Lenart U."/>
            <person name="Aleksandrzak-Piekarczyk T."/>
            <person name="Szatraj K."/>
            <person name="Zielenkiewicz U."/>
            <person name="Pilsyk S."/>
            <person name="Malc E."/>
            <person name="Mieczkowski P."/>
            <person name="Kruszewska J.S."/>
            <person name="Biernat P."/>
            <person name="Pawlowska J."/>
        </authorList>
    </citation>
    <scope>NUCLEOTIDE SEQUENCE</scope>
    <source>
        <strain evidence="6">WA0000067209</strain>
    </source>
</reference>
<dbReference type="InterPro" id="IPR046342">
    <property type="entry name" value="CBS_dom_sf"/>
</dbReference>
<dbReference type="GO" id="GO:0044272">
    <property type="term" value="P:sulfur compound biosynthetic process"/>
    <property type="evidence" value="ECO:0007669"/>
    <property type="project" value="UniProtKB-ARBA"/>
</dbReference>
<dbReference type="InterPro" id="IPR036052">
    <property type="entry name" value="TrpB-like_PALP_sf"/>
</dbReference>
<dbReference type="OrthoDB" id="2536440at2759"/>
<dbReference type="Pfam" id="PF00291">
    <property type="entry name" value="PALP"/>
    <property type="match status" value="1"/>
</dbReference>
<sequence>MPLDHQPPIITQNVADTVGLTPMVGILANKSNNVQVLAKLEYSNTTGSIKDRTAKFIVQDLMAKEKMNANTTVIIPTSGNLAISIASLTAKQGNKVIAVVPERTSVDRIHLLKSLGVEILRTPTEARREAAENMYPTAYKLSEQLKNSIVIDETNLPANVYDDLAEEILQQTKLTVDHIFVGAETGSTISRLAKAMKSRLPQLKVYGVEPTESVFAGSGSEKHHKRSDWKIEDLGSNFVPDRFDGSQIDGWIQVTDKNAFSTARLLLREEGITCGPSSGAVVWAALDHASKLPQHTTHIPRSVVILNDTMRNYTSTLLSDEWLLENDLVDDMTTKQLEYLSSERYRAASVEDLQLPAAVTISPSATVSHAMNLMLEREYSQLPVIHSSNKKLVGYISMSTLEAHLADGSAKPEDPVNKWMFNFLKRSTTDKPTPKYQVITPDTSLADLGKPEMNRIRMNYSPRLTSLCTAKFFEKNSFAVVTDLHRKWCLGVATKYDLIDFLNRRNVF</sequence>
<comment type="cofactor">
    <cofactor evidence="1">
        <name>pyridoxal 5'-phosphate</name>
        <dbReference type="ChEBI" id="CHEBI:597326"/>
    </cofactor>
</comment>
<dbReference type="SMART" id="SM00116">
    <property type="entry name" value="CBS"/>
    <property type="match status" value="1"/>
</dbReference>
<name>A0A8H7UD10_MORIS</name>
<dbReference type="InterPro" id="IPR000644">
    <property type="entry name" value="CBS_dom"/>
</dbReference>
<dbReference type="Gene3D" id="3.40.50.1100">
    <property type="match status" value="2"/>
</dbReference>
<evidence type="ECO:0000256" key="2">
    <source>
        <dbReference type="ARBA" id="ARBA00007103"/>
    </source>
</evidence>
<comment type="similarity">
    <text evidence="2">Belongs to the cysteine synthase/cystathionine beta-synthase family.</text>
</comment>
<dbReference type="Pfam" id="PF00571">
    <property type="entry name" value="CBS"/>
    <property type="match status" value="1"/>
</dbReference>
<gene>
    <name evidence="6" type="ORF">INT43_001065</name>
</gene>
<dbReference type="GO" id="GO:0006534">
    <property type="term" value="P:cysteine metabolic process"/>
    <property type="evidence" value="ECO:0007669"/>
    <property type="project" value="UniProtKB-ARBA"/>
</dbReference>
<dbReference type="PANTHER" id="PTHR10314">
    <property type="entry name" value="CYSTATHIONINE BETA-SYNTHASE"/>
    <property type="match status" value="1"/>
</dbReference>